<evidence type="ECO:0000313" key="3">
    <source>
        <dbReference type="EMBL" id="CAD5214448.1"/>
    </source>
</evidence>
<evidence type="ECO:0000259" key="2">
    <source>
        <dbReference type="Pfam" id="PF07978"/>
    </source>
</evidence>
<dbReference type="Proteomes" id="UP000783686">
    <property type="component" value="Unassembled WGS sequence"/>
</dbReference>
<comment type="similarity">
    <text evidence="1">Belongs to the NipSnap family.</text>
</comment>
<dbReference type="EMBL" id="CAJFCW020000003">
    <property type="protein sequence ID" value="CAG9102760.1"/>
    <property type="molecule type" value="Genomic_DNA"/>
</dbReference>
<dbReference type="InterPro" id="IPR012577">
    <property type="entry name" value="NIPSNAP"/>
</dbReference>
<proteinExistence type="inferred from homology"/>
<keyword evidence="4" id="KW-1185">Reference proteome</keyword>
<dbReference type="AlphaFoldDB" id="A0A811KF44"/>
<accession>A0A811KF44</accession>
<dbReference type="Pfam" id="PF07978">
    <property type="entry name" value="NIPSNAP"/>
    <property type="match status" value="1"/>
</dbReference>
<dbReference type="GO" id="GO:0005739">
    <property type="term" value="C:mitochondrion"/>
    <property type="evidence" value="ECO:0007669"/>
    <property type="project" value="TreeGrafter"/>
</dbReference>
<sequence>MLNITRQTLRVIPRRAFASGDKPQDPVPQSQLDIEKNESQGQSWLSRILTGPAGNPDFHKQSHSSMLAASEVVYEIQTHDATTGNKEGYLKAYDTYSKEAQSTNPGLKLVGSFQVVYGNQDQFVHLWRYAKGWADVDQQVRSLTQGSLRSADTDVAKLCTRRRNVLTKPFSYWGEPKERDPSHIYDMRTYVLKPGTMIEWGNAWARGITYRREHNQDVGGFFSQVGQLYMVFHFWAYKDMVHRNHTRHDTWSKPGWDVNVQYTVPLIKKMNSKILVPTPLSKLQ</sequence>
<reference evidence="3" key="1">
    <citation type="submission" date="2020-09" db="EMBL/GenBank/DDBJ databases">
        <authorList>
            <person name="Kikuchi T."/>
        </authorList>
    </citation>
    <scope>NUCLEOTIDE SEQUENCE</scope>
    <source>
        <strain evidence="3">SH1</strain>
    </source>
</reference>
<dbReference type="FunFam" id="3.30.70.100:FF:000003">
    <property type="entry name" value="Protein NipSnap homolog 2"/>
    <property type="match status" value="1"/>
</dbReference>
<evidence type="ECO:0000313" key="4">
    <source>
        <dbReference type="Proteomes" id="UP000614601"/>
    </source>
</evidence>
<dbReference type="InterPro" id="IPR051557">
    <property type="entry name" value="NipSnap_domain"/>
</dbReference>
<evidence type="ECO:0000256" key="1">
    <source>
        <dbReference type="ARBA" id="ARBA00005291"/>
    </source>
</evidence>
<comment type="caution">
    <text evidence="3">The sequence shown here is derived from an EMBL/GenBank/DDBJ whole genome shotgun (WGS) entry which is preliminary data.</text>
</comment>
<dbReference type="GO" id="GO:0000423">
    <property type="term" value="P:mitophagy"/>
    <property type="evidence" value="ECO:0007669"/>
    <property type="project" value="UniProtKB-ARBA"/>
</dbReference>
<dbReference type="Gene3D" id="3.30.70.100">
    <property type="match status" value="2"/>
</dbReference>
<gene>
    <name evidence="3" type="ORF">BOKJ2_LOCUS5598</name>
</gene>
<dbReference type="SUPFAM" id="SSF54909">
    <property type="entry name" value="Dimeric alpha+beta barrel"/>
    <property type="match status" value="2"/>
</dbReference>
<name>A0A811KF44_9BILA</name>
<dbReference type="EMBL" id="CAJFDH010000003">
    <property type="protein sequence ID" value="CAD5214448.1"/>
    <property type="molecule type" value="Genomic_DNA"/>
</dbReference>
<dbReference type="Proteomes" id="UP000614601">
    <property type="component" value="Unassembled WGS sequence"/>
</dbReference>
<dbReference type="PANTHER" id="PTHR21017">
    <property type="entry name" value="NIPSNAP-RELATED"/>
    <property type="match status" value="1"/>
</dbReference>
<organism evidence="3 4">
    <name type="scientific">Bursaphelenchus okinawaensis</name>
    <dbReference type="NCBI Taxonomy" id="465554"/>
    <lineage>
        <taxon>Eukaryota</taxon>
        <taxon>Metazoa</taxon>
        <taxon>Ecdysozoa</taxon>
        <taxon>Nematoda</taxon>
        <taxon>Chromadorea</taxon>
        <taxon>Rhabditida</taxon>
        <taxon>Tylenchina</taxon>
        <taxon>Tylenchomorpha</taxon>
        <taxon>Aphelenchoidea</taxon>
        <taxon>Aphelenchoididae</taxon>
        <taxon>Bursaphelenchus</taxon>
    </lineage>
</organism>
<dbReference type="InterPro" id="IPR011008">
    <property type="entry name" value="Dimeric_a/b-barrel"/>
</dbReference>
<feature type="domain" description="NIPSNAP" evidence="2">
    <location>
        <begin position="185"/>
        <end position="282"/>
    </location>
</feature>
<dbReference type="OrthoDB" id="10262843at2759"/>
<protein>
    <recommendedName>
        <fullName evidence="2">NIPSNAP domain-containing protein</fullName>
    </recommendedName>
</protein>
<dbReference type="PANTHER" id="PTHR21017:SF17">
    <property type="entry name" value="PROTEIN NIPSNAP"/>
    <property type="match status" value="1"/>
</dbReference>